<comment type="caution">
    <text evidence="2">The sequence shown here is derived from an EMBL/GenBank/DDBJ whole genome shotgun (WGS) entry which is preliminary data.</text>
</comment>
<feature type="compositionally biased region" description="Basic and acidic residues" evidence="1">
    <location>
        <begin position="219"/>
        <end position="235"/>
    </location>
</feature>
<dbReference type="AlphaFoldDB" id="A0A1G4B1L7"/>
<evidence type="ECO:0000256" key="1">
    <source>
        <dbReference type="SAM" id="MobiDB-lite"/>
    </source>
</evidence>
<feature type="compositionally biased region" description="Low complexity" evidence="1">
    <location>
        <begin position="340"/>
        <end position="354"/>
    </location>
</feature>
<dbReference type="STRING" id="1209926.A0A1G4B1L7"/>
<feature type="region of interest" description="Disordered" evidence="1">
    <location>
        <begin position="418"/>
        <end position="455"/>
    </location>
</feature>
<proteinExistence type="predicted"/>
<dbReference type="OrthoDB" id="5225441at2759"/>
<feature type="compositionally biased region" description="Polar residues" evidence="1">
    <location>
        <begin position="85"/>
        <end position="94"/>
    </location>
</feature>
<evidence type="ECO:0000313" key="2">
    <source>
        <dbReference type="EMBL" id="OHE95215.1"/>
    </source>
</evidence>
<feature type="region of interest" description="Disordered" evidence="1">
    <location>
        <begin position="328"/>
        <end position="375"/>
    </location>
</feature>
<evidence type="ECO:0000313" key="3">
    <source>
        <dbReference type="Proteomes" id="UP000176998"/>
    </source>
</evidence>
<name>A0A1G4B1L7_9PEZI</name>
<dbReference type="GeneID" id="34562615"/>
<dbReference type="Proteomes" id="UP000176998">
    <property type="component" value="Unassembled WGS sequence"/>
</dbReference>
<reference evidence="2 3" key="1">
    <citation type="submission" date="2016-09" db="EMBL/GenBank/DDBJ databases">
        <authorList>
            <person name="Capua I."/>
            <person name="De Benedictis P."/>
            <person name="Joannis T."/>
            <person name="Lombin L.H."/>
            <person name="Cattoli G."/>
        </authorList>
    </citation>
    <scope>NUCLEOTIDE SEQUENCE [LARGE SCALE GENOMIC DNA]</scope>
    <source>
        <strain evidence="2 3">IMI 309357</strain>
    </source>
</reference>
<sequence length="455" mass="48733">MAVFSLFKKSRQQAKDFKQKQAEKAAEAPKEPYRHIPTHAAVDALSGAPSAFKHEDRPRIMEQNRRRSAMAASGLSKMPGPSLPRVSSSLSHVTYPSAHATPMGNLPRAYSYSGGAPPMPYWQERNKESIYGVPDSSRISLKGSLKGKEVDRSYASGRNSPSSAKAESPTGSSSHSTSSQEDLEMKPARHQPMPPAASEGHRNPVAAVHTHRLHPSSRRASDASERAEGSPKAEHSSPTTDRIKPPPPMRGFNAIPAMTSLPPMQFGNSPPTQQNLVASSAASTVSVRSSSGFSSFNFNINTGAPFSAPMSGRSSAATTPAACVTPEPVYESVEEEEEGSYTYAPQPAAAAPSAMKQKDRRSNSKSKVTRFSELERIDSHTEKAASVISIPYENTRRDTTPPQVINNAVAVEMISAAPSEVASNDKPGKRLSKQAGSKLAKKSRWSTKNSSAVAV</sequence>
<organism evidence="2 3">
    <name type="scientific">Colletotrichum orchidophilum</name>
    <dbReference type="NCBI Taxonomy" id="1209926"/>
    <lineage>
        <taxon>Eukaryota</taxon>
        <taxon>Fungi</taxon>
        <taxon>Dikarya</taxon>
        <taxon>Ascomycota</taxon>
        <taxon>Pezizomycotina</taxon>
        <taxon>Sordariomycetes</taxon>
        <taxon>Hypocreomycetidae</taxon>
        <taxon>Glomerellales</taxon>
        <taxon>Glomerellaceae</taxon>
        <taxon>Colletotrichum</taxon>
    </lineage>
</organism>
<accession>A0A1G4B1L7</accession>
<feature type="compositionally biased region" description="Basic and acidic residues" evidence="1">
    <location>
        <begin position="13"/>
        <end position="34"/>
    </location>
</feature>
<dbReference type="RefSeq" id="XP_022472377.1">
    <property type="nucleotide sequence ID" value="XM_022621105.1"/>
</dbReference>
<dbReference type="EMBL" id="MJBS01000086">
    <property type="protein sequence ID" value="OHE95215.1"/>
    <property type="molecule type" value="Genomic_DNA"/>
</dbReference>
<gene>
    <name evidence="2" type="ORF">CORC01_09476</name>
</gene>
<keyword evidence="3" id="KW-1185">Reference proteome</keyword>
<feature type="compositionally biased region" description="Polar residues" evidence="1">
    <location>
        <begin position="446"/>
        <end position="455"/>
    </location>
</feature>
<protein>
    <submittedName>
        <fullName evidence="2">Uncharacterized protein</fullName>
    </submittedName>
</protein>
<feature type="compositionally biased region" description="Low complexity" evidence="1">
    <location>
        <begin position="168"/>
        <end position="179"/>
    </location>
</feature>
<feature type="compositionally biased region" description="Polar residues" evidence="1">
    <location>
        <begin position="156"/>
        <end position="165"/>
    </location>
</feature>
<feature type="region of interest" description="Disordered" evidence="1">
    <location>
        <begin position="1"/>
        <end position="280"/>
    </location>
</feature>
<feature type="compositionally biased region" description="Basic and acidic residues" evidence="1">
    <location>
        <begin position="52"/>
        <end position="65"/>
    </location>
</feature>